<evidence type="ECO:0000256" key="1">
    <source>
        <dbReference type="SAM" id="Phobius"/>
    </source>
</evidence>
<name>A0A2U3QEV0_9BACT</name>
<sequence>MENFALKPGSRHLRRRTVGFLWILTGLILLIPWKNPVDKDDIIRAAAFSFIGIVILSPIGGTDNSSRGTQVKKPLFSLIKSNIITMKCIAILVLSLLPLMSDAQDMKQYLDDARQMANEGKYKEALEKYIWYHEHALEYDRAQAGVRLSFALSYWKYLGTLYPPALTAFIEMRDKKIRLMNENGITPALFMEAAAFNRTLNQDSLTFNLLDEILQKNPEQAKRCYPFISDQLFNAGRYDLLSKLIQKPMDEFRTIERRYAADTSVYTRIRGDMVRIKTLKFLAENTFVDRSVKLIRFSLAVNDVSSAKEIQAKAIGIIDDKRIREAVPSGK</sequence>
<dbReference type="OrthoDB" id="8772062at2"/>
<accession>A0A2U3QEV0</accession>
<feature type="transmembrane region" description="Helical" evidence="1">
    <location>
        <begin position="42"/>
        <end position="61"/>
    </location>
</feature>
<protein>
    <submittedName>
        <fullName evidence="2">Uncharacterized protein</fullName>
    </submittedName>
</protein>
<keyword evidence="1" id="KW-0472">Membrane</keyword>
<evidence type="ECO:0000313" key="2">
    <source>
        <dbReference type="EMBL" id="SPP99937.1"/>
    </source>
</evidence>
<dbReference type="Proteomes" id="UP000245125">
    <property type="component" value="Unassembled WGS sequence"/>
</dbReference>
<keyword evidence="3" id="KW-1185">Reference proteome</keyword>
<organism evidence="2 3">
    <name type="scientific">Candidatus Sulfobium mesophilum</name>
    <dbReference type="NCBI Taxonomy" id="2016548"/>
    <lineage>
        <taxon>Bacteria</taxon>
        <taxon>Pseudomonadati</taxon>
        <taxon>Nitrospirota</taxon>
        <taxon>Nitrospiria</taxon>
        <taxon>Nitrospirales</taxon>
        <taxon>Nitrospiraceae</taxon>
        <taxon>Candidatus Sulfobium</taxon>
    </lineage>
</organism>
<proteinExistence type="predicted"/>
<dbReference type="EMBL" id="OUUY01000043">
    <property type="protein sequence ID" value="SPP99937.1"/>
    <property type="molecule type" value="Genomic_DNA"/>
</dbReference>
<gene>
    <name evidence="2" type="ORF">NBG4_1370002</name>
</gene>
<evidence type="ECO:0000313" key="3">
    <source>
        <dbReference type="Proteomes" id="UP000245125"/>
    </source>
</evidence>
<dbReference type="AlphaFoldDB" id="A0A2U3QEV0"/>
<keyword evidence="1" id="KW-1133">Transmembrane helix</keyword>
<keyword evidence="1" id="KW-0812">Transmembrane</keyword>
<feature type="transmembrane region" description="Helical" evidence="1">
    <location>
        <begin position="82"/>
        <end position="100"/>
    </location>
</feature>
<reference evidence="3" key="1">
    <citation type="submission" date="2018-03" db="EMBL/GenBank/DDBJ databases">
        <authorList>
            <person name="Zecchin S."/>
        </authorList>
    </citation>
    <scope>NUCLEOTIDE SEQUENCE [LARGE SCALE GENOMIC DNA]</scope>
</reference>
<feature type="transmembrane region" description="Helical" evidence="1">
    <location>
        <begin position="20"/>
        <end position="36"/>
    </location>
</feature>